<dbReference type="InterPro" id="IPR037099">
    <property type="entry name" value="Fum_R/Succ_DH_flav-like_C_sf"/>
</dbReference>
<dbReference type="GO" id="GO:0008734">
    <property type="term" value="F:L-aspartate oxidase activity"/>
    <property type="evidence" value="ECO:0007669"/>
    <property type="project" value="UniProtKB-UniRule"/>
</dbReference>
<dbReference type="Gene3D" id="3.50.50.60">
    <property type="entry name" value="FAD/NAD(P)-binding domain"/>
    <property type="match status" value="1"/>
</dbReference>
<evidence type="ECO:0000256" key="11">
    <source>
        <dbReference type="PIRSR" id="PIRSR000171-1"/>
    </source>
</evidence>
<dbReference type="PRINTS" id="PR00368">
    <property type="entry name" value="FADPNR"/>
</dbReference>
<evidence type="ECO:0000256" key="8">
    <source>
        <dbReference type="ARBA" id="ARBA00023002"/>
    </source>
</evidence>
<feature type="domain" description="FAD-dependent oxidoreductase 2 FAD-binding" evidence="13">
    <location>
        <begin position="7"/>
        <end position="398"/>
    </location>
</feature>
<dbReference type="SUPFAM" id="SSF56425">
    <property type="entry name" value="Succinate dehydrogenase/fumarate reductase flavoprotein, catalytic domain"/>
    <property type="match status" value="1"/>
</dbReference>
<dbReference type="OrthoDB" id="9806724at2"/>
<keyword evidence="7 12" id="KW-0274">FAD</keyword>
<dbReference type="InterPro" id="IPR036188">
    <property type="entry name" value="FAD/NAD-bd_sf"/>
</dbReference>
<dbReference type="EC" id="1.4.3.16" evidence="4 10"/>
<dbReference type="AlphaFoldDB" id="A0A5C6RYF7"/>
<sequence>MQNIKTDFLIIGSGIAGLSYAYKVAEYFKTKNESVSITIVTKDKIEESNTKYAQGGIAGVTKTTDSFENHVKDTLIAGDGLCDEEVVKMVVKDAPIRIQELIDWGTNFDKNDLGEYDLAKEGGHSDYRILHYKDLTGNEIERALIQKVENHPYITILNHHFAIDLITQHHLGQHVKRNTENKQCFGAYVLNRKTNEIFTLLSKITLLATGGVGQAYSNTTNPTVATGDGIAMAYRAKALIKNMEFIQFHPTALYNPKDNPSFLISEAVRGAGGILKNHNGYAFMQDYDHRKDLAPRDIVARSIDAEMKKSGVEHVYLDTTHIDKEKLQNHFPTIFNKCLSIGIDITKDFIPVVPAAHYLCGGIEVNKDGESSIKNLFASGECACTGLHGANRLASNSLVEALVFSHNAFETSVNEVNKISFQENIPDWNDKGTLIQNEEILVSQTKSELQNILSNYVGIVRSEKRLERAISRLKLIFDESEQLYNQSKVTVNICELRNLRSVSYLITKAAQNRKENVGLHYVTKA</sequence>
<comment type="catalytic activity">
    <reaction evidence="9">
        <text>L-aspartate + O2 = iminosuccinate + H2O2</text>
        <dbReference type="Rhea" id="RHEA:25876"/>
        <dbReference type="ChEBI" id="CHEBI:15379"/>
        <dbReference type="ChEBI" id="CHEBI:16240"/>
        <dbReference type="ChEBI" id="CHEBI:29991"/>
        <dbReference type="ChEBI" id="CHEBI:77875"/>
        <dbReference type="EC" id="1.4.3.16"/>
    </reaction>
    <physiologicalReaction direction="left-to-right" evidence="9">
        <dbReference type="Rhea" id="RHEA:25877"/>
    </physiologicalReaction>
</comment>
<keyword evidence="5 12" id="KW-0285">Flavoprotein</keyword>
<dbReference type="InterPro" id="IPR005288">
    <property type="entry name" value="NadB"/>
</dbReference>
<comment type="caution">
    <text evidence="15">The sequence shown here is derived from an EMBL/GenBank/DDBJ whole genome shotgun (WGS) entry which is preliminary data.</text>
</comment>
<comment type="subcellular location">
    <subcellularLocation>
        <location evidence="12">Cytoplasm</location>
    </subcellularLocation>
</comment>
<dbReference type="GO" id="GO:0005737">
    <property type="term" value="C:cytoplasm"/>
    <property type="evidence" value="ECO:0007669"/>
    <property type="project" value="UniProtKB-SubCell"/>
</dbReference>
<dbReference type="Proteomes" id="UP000321721">
    <property type="component" value="Unassembled WGS sequence"/>
</dbReference>
<comment type="similarity">
    <text evidence="3 12">Belongs to the FAD-dependent oxidoreductase 2 family. NadB subfamily.</text>
</comment>
<dbReference type="SUPFAM" id="SSF46977">
    <property type="entry name" value="Succinate dehydrogenase/fumarate reductase flavoprotein C-terminal domain"/>
    <property type="match status" value="1"/>
</dbReference>
<evidence type="ECO:0000256" key="1">
    <source>
        <dbReference type="ARBA" id="ARBA00001974"/>
    </source>
</evidence>
<protein>
    <recommendedName>
        <fullName evidence="4 10">L-aspartate oxidase</fullName>
        <ecNumber evidence="4 10">1.4.3.16</ecNumber>
    </recommendedName>
</protein>
<gene>
    <name evidence="15" type="primary">nadB</name>
    <name evidence="15" type="ORF">FRY74_02140</name>
</gene>
<keyword evidence="16" id="KW-1185">Reference proteome</keyword>
<dbReference type="UniPathway" id="UPA00253">
    <property type="reaction ID" value="UER00326"/>
</dbReference>
<organism evidence="15 16">
    <name type="scientific">Vicingus serpentipes</name>
    <dbReference type="NCBI Taxonomy" id="1926625"/>
    <lineage>
        <taxon>Bacteria</taxon>
        <taxon>Pseudomonadati</taxon>
        <taxon>Bacteroidota</taxon>
        <taxon>Flavobacteriia</taxon>
        <taxon>Flavobacteriales</taxon>
        <taxon>Vicingaceae</taxon>
        <taxon>Vicingus</taxon>
    </lineage>
</organism>
<comment type="cofactor">
    <cofactor evidence="1 12">
        <name>FAD</name>
        <dbReference type="ChEBI" id="CHEBI:57692"/>
    </cofactor>
</comment>
<evidence type="ECO:0000256" key="7">
    <source>
        <dbReference type="ARBA" id="ARBA00022827"/>
    </source>
</evidence>
<evidence type="ECO:0000256" key="4">
    <source>
        <dbReference type="ARBA" id="ARBA00012173"/>
    </source>
</evidence>
<evidence type="ECO:0000256" key="3">
    <source>
        <dbReference type="ARBA" id="ARBA00008562"/>
    </source>
</evidence>
<evidence type="ECO:0000256" key="6">
    <source>
        <dbReference type="ARBA" id="ARBA00022642"/>
    </source>
</evidence>
<dbReference type="NCBIfam" id="TIGR00551">
    <property type="entry name" value="nadB"/>
    <property type="match status" value="1"/>
</dbReference>
<dbReference type="PANTHER" id="PTHR42716:SF2">
    <property type="entry name" value="L-ASPARTATE OXIDASE, CHLOROPLASTIC"/>
    <property type="match status" value="1"/>
</dbReference>
<dbReference type="InterPro" id="IPR015939">
    <property type="entry name" value="Fum_Rdtase/Succ_DH_flav-like_C"/>
</dbReference>
<evidence type="ECO:0000313" key="16">
    <source>
        <dbReference type="Proteomes" id="UP000321721"/>
    </source>
</evidence>
<proteinExistence type="inferred from homology"/>
<feature type="active site" description="Proton acceptor" evidence="11">
    <location>
        <position position="296"/>
    </location>
</feature>
<dbReference type="GO" id="GO:0034628">
    <property type="term" value="P:'de novo' NAD+ biosynthetic process from L-aspartate"/>
    <property type="evidence" value="ECO:0007669"/>
    <property type="project" value="TreeGrafter"/>
</dbReference>
<evidence type="ECO:0000256" key="5">
    <source>
        <dbReference type="ARBA" id="ARBA00022630"/>
    </source>
</evidence>
<keyword evidence="6 12" id="KW-0662">Pyridine nucleotide biosynthesis</keyword>
<reference evidence="15 16" key="1">
    <citation type="submission" date="2019-08" db="EMBL/GenBank/DDBJ databases">
        <title>Genome of Vicingus serpentipes NCIMB 15042.</title>
        <authorList>
            <person name="Bowman J.P."/>
        </authorList>
    </citation>
    <scope>NUCLEOTIDE SEQUENCE [LARGE SCALE GENOMIC DNA]</scope>
    <source>
        <strain evidence="15 16">NCIMB 15042</strain>
    </source>
</reference>
<accession>A0A5C6RYF7</accession>
<evidence type="ECO:0000259" key="13">
    <source>
        <dbReference type="Pfam" id="PF00890"/>
    </source>
</evidence>
<evidence type="ECO:0000259" key="14">
    <source>
        <dbReference type="Pfam" id="PF02910"/>
    </source>
</evidence>
<dbReference type="Pfam" id="PF02910">
    <property type="entry name" value="Succ_DH_flav_C"/>
    <property type="match status" value="1"/>
</dbReference>
<evidence type="ECO:0000256" key="9">
    <source>
        <dbReference type="ARBA" id="ARBA00048305"/>
    </source>
</evidence>
<comment type="pathway">
    <text evidence="2 12">Cofactor biosynthesis; NAD(+) biosynthesis; iminoaspartate from L-aspartate (oxidase route): step 1/1.</text>
</comment>
<keyword evidence="8 12" id="KW-0560">Oxidoreductase</keyword>
<dbReference type="Pfam" id="PF00890">
    <property type="entry name" value="FAD_binding_2"/>
    <property type="match status" value="1"/>
</dbReference>
<dbReference type="Gene3D" id="3.90.700.10">
    <property type="entry name" value="Succinate dehydrogenase/fumarate reductase flavoprotein, catalytic domain"/>
    <property type="match status" value="1"/>
</dbReference>
<dbReference type="InterPro" id="IPR003953">
    <property type="entry name" value="FAD-dep_OxRdtase_2_FAD-bd"/>
</dbReference>
<dbReference type="RefSeq" id="WP_147098147.1">
    <property type="nucleotide sequence ID" value="NZ_VOOS01000001.1"/>
</dbReference>
<evidence type="ECO:0000313" key="15">
    <source>
        <dbReference type="EMBL" id="TXB67005.1"/>
    </source>
</evidence>
<dbReference type="Gene3D" id="1.20.58.100">
    <property type="entry name" value="Fumarate reductase/succinate dehydrogenase flavoprotein-like, C-terminal domain"/>
    <property type="match status" value="1"/>
</dbReference>
<dbReference type="PANTHER" id="PTHR42716">
    <property type="entry name" value="L-ASPARTATE OXIDASE"/>
    <property type="match status" value="1"/>
</dbReference>
<dbReference type="FunFam" id="3.90.700.10:FF:000002">
    <property type="entry name" value="L-aspartate oxidase"/>
    <property type="match status" value="1"/>
</dbReference>
<dbReference type="EMBL" id="VOOS01000001">
    <property type="protein sequence ID" value="TXB67005.1"/>
    <property type="molecule type" value="Genomic_DNA"/>
</dbReference>
<comment type="function">
    <text evidence="12">Catalyzes the oxidation of L-aspartate to iminoaspartate.</text>
</comment>
<dbReference type="InterPro" id="IPR027477">
    <property type="entry name" value="Succ_DH/fumarate_Rdtase_cat_sf"/>
</dbReference>
<dbReference type="SUPFAM" id="SSF51905">
    <property type="entry name" value="FAD/NAD(P)-binding domain"/>
    <property type="match status" value="1"/>
</dbReference>
<evidence type="ECO:0000256" key="10">
    <source>
        <dbReference type="NCBIfam" id="TIGR00551"/>
    </source>
</evidence>
<feature type="domain" description="Fumarate reductase/succinate dehydrogenase flavoprotein-like C-terminal" evidence="14">
    <location>
        <begin position="447"/>
        <end position="521"/>
    </location>
</feature>
<dbReference type="PIRSF" id="PIRSF000171">
    <property type="entry name" value="SDHA_APRA_LASPO"/>
    <property type="match status" value="1"/>
</dbReference>
<evidence type="ECO:0000256" key="2">
    <source>
        <dbReference type="ARBA" id="ARBA00004950"/>
    </source>
</evidence>
<evidence type="ECO:0000256" key="12">
    <source>
        <dbReference type="RuleBase" id="RU362049"/>
    </source>
</evidence>
<name>A0A5C6RYF7_9FLAO</name>